<sequence>MTTEYEFKTISTTDTLPIRQRVLKPHLRAEECVNPGDDLPTTLHFGLFISGKLVSVATFIQESHPAFAAGHPYRLRGMATDDSYRGQGLGQKLVRFGVEELKSRRCDLVWFNARIKAFSFYERLGFSFYGPLFDIKDIGPHKTMYKHLIPR</sequence>
<dbReference type="InterPro" id="IPR000182">
    <property type="entry name" value="GNAT_dom"/>
</dbReference>
<accession>A0A1Z3NC77</accession>
<organism evidence="2 3">
    <name type="scientific">Bdellovibrio bacteriovorus</name>
    <dbReference type="NCBI Taxonomy" id="959"/>
    <lineage>
        <taxon>Bacteria</taxon>
        <taxon>Pseudomonadati</taxon>
        <taxon>Bdellovibrionota</taxon>
        <taxon>Bdellovibrionia</taxon>
        <taxon>Bdellovibrionales</taxon>
        <taxon>Pseudobdellovibrionaceae</taxon>
        <taxon>Bdellovibrio</taxon>
    </lineage>
</organism>
<evidence type="ECO:0000313" key="2">
    <source>
        <dbReference type="EMBL" id="ASD65079.1"/>
    </source>
</evidence>
<dbReference type="Gene3D" id="3.40.630.30">
    <property type="match status" value="1"/>
</dbReference>
<reference evidence="2 3" key="1">
    <citation type="submission" date="2017-04" db="EMBL/GenBank/DDBJ databases">
        <title>Whole genome sequence of Bdellovibrio bacteriovorus strain SSB218315.</title>
        <authorList>
            <person name="Oyedara O."/>
            <person name="Rodriguez-Perez M.A."/>
        </authorList>
    </citation>
    <scope>NUCLEOTIDE SEQUENCE [LARGE SCALE GENOMIC DNA]</scope>
    <source>
        <strain evidence="2 3">SSB218315</strain>
    </source>
</reference>
<dbReference type="SUPFAM" id="SSF55729">
    <property type="entry name" value="Acyl-CoA N-acyltransferases (Nat)"/>
    <property type="match status" value="1"/>
</dbReference>
<feature type="domain" description="N-acetyltransferase" evidence="1">
    <location>
        <begin position="5"/>
        <end position="149"/>
    </location>
</feature>
<dbReference type="Proteomes" id="UP000197003">
    <property type="component" value="Chromosome"/>
</dbReference>
<proteinExistence type="predicted"/>
<dbReference type="CDD" id="cd04301">
    <property type="entry name" value="NAT_SF"/>
    <property type="match status" value="1"/>
</dbReference>
<dbReference type="Pfam" id="PF00583">
    <property type="entry name" value="Acetyltransf_1"/>
    <property type="match status" value="1"/>
</dbReference>
<evidence type="ECO:0000313" key="3">
    <source>
        <dbReference type="Proteomes" id="UP000197003"/>
    </source>
</evidence>
<gene>
    <name evidence="2" type="ORF">B9G79_16640</name>
</gene>
<dbReference type="PANTHER" id="PTHR13355:SF22">
    <property type="entry name" value="SLL0786 PROTEIN"/>
    <property type="match status" value="1"/>
</dbReference>
<protein>
    <submittedName>
        <fullName evidence="2">GNAT family N-acetyltransferase</fullName>
    </submittedName>
</protein>
<dbReference type="EMBL" id="CP020946">
    <property type="protein sequence ID" value="ASD65079.1"/>
    <property type="molecule type" value="Genomic_DNA"/>
</dbReference>
<evidence type="ECO:0000259" key="1">
    <source>
        <dbReference type="PROSITE" id="PS51186"/>
    </source>
</evidence>
<dbReference type="OrthoDB" id="5294840at2"/>
<dbReference type="InterPro" id="IPR016181">
    <property type="entry name" value="Acyl_CoA_acyltransferase"/>
</dbReference>
<dbReference type="GO" id="GO:0008080">
    <property type="term" value="F:N-acetyltransferase activity"/>
    <property type="evidence" value="ECO:0007669"/>
    <property type="project" value="TreeGrafter"/>
</dbReference>
<dbReference type="AlphaFoldDB" id="A0A1Z3NC77"/>
<name>A0A1Z3NC77_BDEBC</name>
<dbReference type="PANTHER" id="PTHR13355">
    <property type="entry name" value="GLUCOSAMINE 6-PHOSPHATE N-ACETYLTRANSFERASE"/>
    <property type="match status" value="1"/>
</dbReference>
<dbReference type="InterPro" id="IPR039143">
    <property type="entry name" value="GNPNAT1-like"/>
</dbReference>
<dbReference type="PROSITE" id="PS51186">
    <property type="entry name" value="GNAT"/>
    <property type="match status" value="1"/>
</dbReference>
<dbReference type="RefSeq" id="WP_088566488.1">
    <property type="nucleotide sequence ID" value="NZ_CP020946.1"/>
</dbReference>
<keyword evidence="2" id="KW-0808">Transferase</keyword>